<feature type="transmembrane region" description="Helical" evidence="2">
    <location>
        <begin position="47"/>
        <end position="68"/>
    </location>
</feature>
<keyword evidence="2" id="KW-0472">Membrane</keyword>
<accession>A0AB40C0F7</accession>
<sequence>MPMTLFNSGTHLLPLLLHDLISFCSFITCHPLQCAYLLFFSPYILQLLSFLSPLLLSTSLLLLALLTVSPPFDDEQLPGSACRMFVDILKDKLEANSTTSLLDNLTSMFLEFIDTPNVLVLNEKPTLEQCLDKIVDKRDEEDCSFKSRHQSSRSFQGDHGSMKLVLEAGQLQRDGSMRKEKEWKRTLACKLYEERMTFKLYEERKVADGCEEMDLLWEAYEADSSKSDKSKNDDGKGKKNFCKQEEDEDEEEDDDNDNDTDESVSRFCCLQALKLSTGKMNLGMRRPNLMKISNAMKGMGLFRRSRKHGIRK</sequence>
<evidence type="ECO:0000313" key="3">
    <source>
        <dbReference type="Proteomes" id="UP001515500"/>
    </source>
</evidence>
<dbReference type="GeneID" id="120270306"/>
<reference evidence="4" key="1">
    <citation type="submission" date="2025-08" db="UniProtKB">
        <authorList>
            <consortium name="RefSeq"/>
        </authorList>
    </citation>
    <scope>IDENTIFICATION</scope>
</reference>
<dbReference type="PANTHER" id="PTHR36760">
    <property type="entry name" value="ACIDIC LEUCINE-RICH NUCLEAR PHOSPHOPROTEIN 32 FAMILY B PROTEIN"/>
    <property type="match status" value="1"/>
</dbReference>
<proteinExistence type="predicted"/>
<dbReference type="AlphaFoldDB" id="A0AB40C0F7"/>
<dbReference type="PANTHER" id="PTHR36760:SF1">
    <property type="entry name" value="ACIDIC LEUCINE-RICH NUCLEAR PHOSPHOPROTEIN 32 FAMILY B PROTEIN"/>
    <property type="match status" value="1"/>
</dbReference>
<keyword evidence="3" id="KW-1185">Reference proteome</keyword>
<evidence type="ECO:0000313" key="4">
    <source>
        <dbReference type="RefSeq" id="XP_039133253.1"/>
    </source>
</evidence>
<gene>
    <name evidence="4" type="primary">LOC120270306</name>
</gene>
<feature type="compositionally biased region" description="Basic and acidic residues" evidence="1">
    <location>
        <begin position="225"/>
        <end position="237"/>
    </location>
</feature>
<organism evidence="3 4">
    <name type="scientific">Dioscorea cayennensis subsp. rotundata</name>
    <name type="common">White Guinea yam</name>
    <name type="synonym">Dioscorea rotundata</name>
    <dbReference type="NCBI Taxonomy" id="55577"/>
    <lineage>
        <taxon>Eukaryota</taxon>
        <taxon>Viridiplantae</taxon>
        <taxon>Streptophyta</taxon>
        <taxon>Embryophyta</taxon>
        <taxon>Tracheophyta</taxon>
        <taxon>Spermatophyta</taxon>
        <taxon>Magnoliopsida</taxon>
        <taxon>Liliopsida</taxon>
        <taxon>Dioscoreales</taxon>
        <taxon>Dioscoreaceae</taxon>
        <taxon>Dioscorea</taxon>
    </lineage>
</organism>
<keyword evidence="2" id="KW-0812">Transmembrane</keyword>
<feature type="region of interest" description="Disordered" evidence="1">
    <location>
        <begin position="225"/>
        <end position="262"/>
    </location>
</feature>
<feature type="transmembrane region" description="Helical" evidence="2">
    <location>
        <begin position="20"/>
        <end position="40"/>
    </location>
</feature>
<keyword evidence="2" id="KW-1133">Transmembrane helix</keyword>
<dbReference type="Proteomes" id="UP001515500">
    <property type="component" value="Chromosome 10"/>
</dbReference>
<name>A0AB40C0F7_DIOCR</name>
<evidence type="ECO:0000256" key="1">
    <source>
        <dbReference type="SAM" id="MobiDB-lite"/>
    </source>
</evidence>
<feature type="compositionally biased region" description="Acidic residues" evidence="1">
    <location>
        <begin position="245"/>
        <end position="262"/>
    </location>
</feature>
<evidence type="ECO:0000256" key="2">
    <source>
        <dbReference type="SAM" id="Phobius"/>
    </source>
</evidence>
<protein>
    <submittedName>
        <fullName evidence="4">Uncharacterized protein LOC120270306</fullName>
    </submittedName>
</protein>
<dbReference type="RefSeq" id="XP_039133253.1">
    <property type="nucleotide sequence ID" value="XM_039277319.1"/>
</dbReference>